<dbReference type="Pfam" id="PF00078">
    <property type="entry name" value="RVT_1"/>
    <property type="match status" value="1"/>
</dbReference>
<reference evidence="2" key="2">
    <citation type="submission" date="2022-06" db="UniProtKB">
        <authorList>
            <consortium name="EnsemblMetazoa"/>
        </authorList>
    </citation>
    <scope>IDENTIFICATION</scope>
    <source>
        <strain evidence="2">p50T (Dazao)</strain>
    </source>
</reference>
<evidence type="ECO:0000313" key="3">
    <source>
        <dbReference type="Proteomes" id="UP000005204"/>
    </source>
</evidence>
<accession>A0A8R2M3N7</accession>
<dbReference type="GO" id="GO:0071897">
    <property type="term" value="P:DNA biosynthetic process"/>
    <property type="evidence" value="ECO:0007669"/>
    <property type="project" value="UniProtKB-ARBA"/>
</dbReference>
<dbReference type="SUPFAM" id="SSF56672">
    <property type="entry name" value="DNA/RNA polymerases"/>
    <property type="match status" value="1"/>
</dbReference>
<dbReference type="Pfam" id="PF05380">
    <property type="entry name" value="Peptidase_A17"/>
    <property type="match status" value="2"/>
</dbReference>
<dbReference type="InterPro" id="IPR000477">
    <property type="entry name" value="RT_dom"/>
</dbReference>
<organism evidence="2 3">
    <name type="scientific">Bombyx mori</name>
    <name type="common">Silk moth</name>
    <dbReference type="NCBI Taxonomy" id="7091"/>
    <lineage>
        <taxon>Eukaryota</taxon>
        <taxon>Metazoa</taxon>
        <taxon>Ecdysozoa</taxon>
        <taxon>Arthropoda</taxon>
        <taxon>Hexapoda</taxon>
        <taxon>Insecta</taxon>
        <taxon>Pterygota</taxon>
        <taxon>Neoptera</taxon>
        <taxon>Endopterygota</taxon>
        <taxon>Lepidoptera</taxon>
        <taxon>Glossata</taxon>
        <taxon>Ditrysia</taxon>
        <taxon>Bombycoidea</taxon>
        <taxon>Bombycidae</taxon>
        <taxon>Bombycinae</taxon>
        <taxon>Bombyx</taxon>
    </lineage>
</organism>
<dbReference type="InterPro" id="IPR008042">
    <property type="entry name" value="Retrotrans_Pao"/>
</dbReference>
<dbReference type="Gene3D" id="3.30.70.270">
    <property type="match status" value="1"/>
</dbReference>
<dbReference type="InterPro" id="IPR043128">
    <property type="entry name" value="Rev_trsase/Diguanyl_cyclase"/>
</dbReference>
<evidence type="ECO:0000259" key="1">
    <source>
        <dbReference type="Pfam" id="PF00078"/>
    </source>
</evidence>
<feature type="domain" description="Reverse transcriptase" evidence="1">
    <location>
        <begin position="214"/>
        <end position="325"/>
    </location>
</feature>
<dbReference type="AlphaFoldDB" id="A0A8R2M3N7"/>
<name>A0A8R2M3N7_BOMMO</name>
<dbReference type="GeneID" id="119630006"/>
<protein>
    <recommendedName>
        <fullName evidence="1">Reverse transcriptase domain-containing protein</fullName>
    </recommendedName>
</protein>
<sequence>MRVGKPDEPCATRTPLGWCLHGRVPNAYLPNSAARHTSLFVSSDVIESECTLREIHEEVRRSFSIESMGVSGKPRQNSEDLRAVEILERTSTLVNDQWHVGLPWRDETCTMPDSYLTALRRLKGVEQKLKNNKEYAKRYEERIRHLFENDFAKKLISSNVTPLKTWYLPHFGVDNPNKKKLRLVFDAAAKTNGLSLNDYLLKGPDLLMSLFGIMLRFRENRIAVSGDIKDMFLKVKIRPEDQDAFRFLYREEPEGNINTYVMTSLIFGANCSPFIAQFVKNKNAQRYESSMPAAASAIYRSHYMDDYIDSLPNEEAAIQLIHNIMFIHKQGGFQMRNWTSNSKKILASLPKDLLGEAAVKFNTGQLYEGERTLGLIWHPNDDTLRFDVSFKRIPETIINGTQKPTKREMLRVIMSIFDVYGILAPFTINGKIMLQEIWKSKISWDDYITETVFQKWLKWIYLLESLKDLSLPRYYPAATIRVNETNNETLPLSYSHSTISRTTATNNATSVAHAESATNTASHSYNNNCGDDCSGVLTRTGYRNLQMHIFCDASNKAYCAVAYWRWIDDEFNIRVAFIASKSRVAGNKPITIPRLELQAAVLAARLVDSVTREHIIKPEQRIFWSDSTTVLQWIRNDARDYKVYKQMQEAYL</sequence>
<dbReference type="RefSeq" id="XP_037873735.1">
    <property type="nucleotide sequence ID" value="XM_038017807.1"/>
</dbReference>
<dbReference type="InterPro" id="IPR043502">
    <property type="entry name" value="DNA/RNA_pol_sf"/>
</dbReference>
<dbReference type="Gene3D" id="3.10.10.10">
    <property type="entry name" value="HIV Type 1 Reverse Transcriptase, subunit A, domain 1"/>
    <property type="match status" value="1"/>
</dbReference>
<dbReference type="Proteomes" id="UP000005204">
    <property type="component" value="Unassembled WGS sequence"/>
</dbReference>
<dbReference type="PANTHER" id="PTHR47331:SF5">
    <property type="entry name" value="RIBONUCLEASE H"/>
    <property type="match status" value="1"/>
</dbReference>
<dbReference type="PANTHER" id="PTHR47331">
    <property type="entry name" value="PHD-TYPE DOMAIN-CONTAINING PROTEIN"/>
    <property type="match status" value="1"/>
</dbReference>
<dbReference type="KEGG" id="bmor:119630006"/>
<proteinExistence type="predicted"/>
<keyword evidence="3" id="KW-1185">Reference proteome</keyword>
<evidence type="ECO:0000313" key="2">
    <source>
        <dbReference type="EnsemblMetazoa" id="XP_037873735.1"/>
    </source>
</evidence>
<dbReference type="CDD" id="cd01644">
    <property type="entry name" value="RT_pepA17"/>
    <property type="match status" value="1"/>
</dbReference>
<dbReference type="EnsemblMetazoa" id="XM_038017807.1">
    <property type="protein sequence ID" value="XP_037873735.1"/>
    <property type="gene ID" value="LOC119630006"/>
</dbReference>
<reference evidence="3" key="1">
    <citation type="journal article" date="2008" name="Insect Biochem. Mol. Biol.">
        <title>The genome of a lepidopteran model insect, the silkworm Bombyx mori.</title>
        <authorList>
            <consortium name="International Silkworm Genome Consortium"/>
        </authorList>
    </citation>
    <scope>NUCLEOTIDE SEQUENCE [LARGE SCALE GENOMIC DNA]</scope>
    <source>
        <strain evidence="3">p50T</strain>
    </source>
</reference>